<comment type="caution">
    <text evidence="3">The sequence shown here is derived from an EMBL/GenBank/DDBJ whole genome shotgun (WGS) entry which is preliminary data.</text>
</comment>
<dbReference type="InParanoid" id="A0A369JLH6"/>
<feature type="domain" description="DUF6533" evidence="2">
    <location>
        <begin position="17"/>
        <end position="62"/>
    </location>
</feature>
<dbReference type="Pfam" id="PF20151">
    <property type="entry name" value="DUF6533"/>
    <property type="match status" value="1"/>
</dbReference>
<keyword evidence="4" id="KW-1185">Reference proteome</keyword>
<dbReference type="EMBL" id="LUEZ02000053">
    <property type="protein sequence ID" value="RDB22060.1"/>
    <property type="molecule type" value="Genomic_DNA"/>
</dbReference>
<feature type="transmembrane region" description="Helical" evidence="1">
    <location>
        <begin position="125"/>
        <end position="146"/>
    </location>
</feature>
<feature type="transmembrane region" description="Helical" evidence="1">
    <location>
        <begin position="92"/>
        <end position="113"/>
    </location>
</feature>
<dbReference type="AlphaFoldDB" id="A0A369JLH6"/>
<feature type="transmembrane region" description="Helical" evidence="1">
    <location>
        <begin position="175"/>
        <end position="196"/>
    </location>
</feature>
<dbReference type="Proteomes" id="UP000076154">
    <property type="component" value="Unassembled WGS sequence"/>
</dbReference>
<protein>
    <recommendedName>
        <fullName evidence="2">DUF6533 domain-containing protein</fullName>
    </recommendedName>
</protein>
<reference evidence="3" key="1">
    <citation type="submission" date="2018-04" db="EMBL/GenBank/DDBJ databases">
        <title>Whole genome sequencing of Hypsizygus marmoreus.</title>
        <authorList>
            <person name="Choi I.-G."/>
            <person name="Min B."/>
            <person name="Kim J.-G."/>
            <person name="Kim S."/>
            <person name="Oh Y.-L."/>
            <person name="Kong W.-S."/>
            <person name="Park H."/>
            <person name="Jeong J."/>
            <person name="Song E.-S."/>
        </authorList>
    </citation>
    <scope>NUCLEOTIDE SEQUENCE [LARGE SCALE GENOMIC DNA]</scope>
    <source>
        <strain evidence="3">51987-8</strain>
    </source>
</reference>
<dbReference type="InterPro" id="IPR045340">
    <property type="entry name" value="DUF6533"/>
</dbReference>
<gene>
    <name evidence="3" type="ORF">Hypma_011040</name>
</gene>
<name>A0A369JLH6_HYPMA</name>
<evidence type="ECO:0000256" key="1">
    <source>
        <dbReference type="SAM" id="Phobius"/>
    </source>
</evidence>
<evidence type="ECO:0000313" key="3">
    <source>
        <dbReference type="EMBL" id="RDB22060.1"/>
    </source>
</evidence>
<keyword evidence="1" id="KW-0472">Membrane</keyword>
<evidence type="ECO:0000259" key="2">
    <source>
        <dbReference type="Pfam" id="PF20151"/>
    </source>
</evidence>
<proteinExistence type="predicted"/>
<keyword evidence="1" id="KW-1133">Transmembrane helix</keyword>
<accession>A0A369JLH6</accession>
<organism evidence="3 4">
    <name type="scientific">Hypsizygus marmoreus</name>
    <name type="common">White beech mushroom</name>
    <name type="synonym">Agaricus marmoreus</name>
    <dbReference type="NCBI Taxonomy" id="39966"/>
    <lineage>
        <taxon>Eukaryota</taxon>
        <taxon>Fungi</taxon>
        <taxon>Dikarya</taxon>
        <taxon>Basidiomycota</taxon>
        <taxon>Agaricomycotina</taxon>
        <taxon>Agaricomycetes</taxon>
        <taxon>Agaricomycetidae</taxon>
        <taxon>Agaricales</taxon>
        <taxon>Tricholomatineae</taxon>
        <taxon>Lyophyllaceae</taxon>
        <taxon>Hypsizygus</taxon>
    </lineage>
</organism>
<keyword evidence="1" id="KW-0812">Transmembrane</keyword>
<sequence>MSAPNISAITEIGWVRYANVACTMFVIYEHILQLDTEVELFWKKRWTIAKFLFLCNRYFSLVLNISNMTVFINPSPSISECYKCHIHRCKKFYFWHFIGVGTQILITHLILQLRLYAMYCSTRKILAFFITISTFEILMVIINSSLSLHLNITTNEPLPNVFICMNGEIPGGTRWAPILFYGTVLSMEAIFLALALRQAWLHGYSVAGCTLMQKLTRDSALYFFIIFWIYLSGLIFWVLGRITLNEFPTPFECAFSSVFANRLVIAARTAYCGEGSIPGSEVVTFHPPTYFNVELEAALASNNQPPRELMREERTFDERLGI</sequence>
<dbReference type="OrthoDB" id="3256800at2759"/>
<feature type="transmembrane region" description="Helical" evidence="1">
    <location>
        <begin position="220"/>
        <end position="240"/>
    </location>
</feature>
<evidence type="ECO:0000313" key="4">
    <source>
        <dbReference type="Proteomes" id="UP000076154"/>
    </source>
</evidence>